<protein>
    <submittedName>
        <fullName evidence="1">Uncharacterized protein</fullName>
    </submittedName>
</protein>
<reference evidence="1 2" key="1">
    <citation type="journal article" date="2008" name="J. Bacteriol.">
        <title>Insights into the environmental resistance gene pool from the genome sequence of the multidrug-resistant environmental isolate Escherichia coli SMS-3-5.</title>
        <authorList>
            <person name="Fricke W.F."/>
            <person name="Wright M.S."/>
            <person name="Lindell A.H."/>
            <person name="Harkins D.M."/>
            <person name="Baker-Austin C."/>
            <person name="Ravel J."/>
            <person name="Stepanauskas R."/>
        </authorList>
    </citation>
    <scope>NUCLEOTIDE SEQUENCE [LARGE SCALE GENOMIC DNA]</scope>
    <source>
        <strain evidence="2">SMS-3-5 / SECEC</strain>
    </source>
</reference>
<dbReference type="AlphaFoldDB" id="B1LIY7"/>
<accession>B1LIY7</accession>
<gene>
    <name evidence="1" type="ordered locus">EcSMS35_2107</name>
</gene>
<dbReference type="EMBL" id="CP000970">
    <property type="protein sequence ID" value="ACB19201.1"/>
    <property type="molecule type" value="Genomic_DNA"/>
</dbReference>
<organism evidence="1 2">
    <name type="scientific">Escherichia coli (strain SMS-3-5 / SECEC)</name>
    <dbReference type="NCBI Taxonomy" id="439855"/>
    <lineage>
        <taxon>Bacteria</taxon>
        <taxon>Pseudomonadati</taxon>
        <taxon>Pseudomonadota</taxon>
        <taxon>Gammaproteobacteria</taxon>
        <taxon>Enterobacterales</taxon>
        <taxon>Enterobacteriaceae</taxon>
        <taxon>Escherichia</taxon>
    </lineage>
</organism>
<dbReference type="KEGG" id="ecm:EcSMS35_2107"/>
<dbReference type="HOGENOM" id="CLU_3152186_0_0_6"/>
<name>B1LIY7_ECOSM</name>
<proteinExistence type="predicted"/>
<sequence>MQRKVNRSDIDYHYDEEKYKWNVVIMMRRCKNILRKNAEGNH</sequence>
<dbReference type="Proteomes" id="UP000007011">
    <property type="component" value="Chromosome"/>
</dbReference>
<evidence type="ECO:0000313" key="2">
    <source>
        <dbReference type="Proteomes" id="UP000007011"/>
    </source>
</evidence>
<evidence type="ECO:0000313" key="1">
    <source>
        <dbReference type="EMBL" id="ACB19201.1"/>
    </source>
</evidence>